<evidence type="ECO:0000259" key="3">
    <source>
        <dbReference type="Pfam" id="PF25043"/>
    </source>
</evidence>
<dbReference type="PANTHER" id="PTHR31373:SF27">
    <property type="entry name" value="TROVE DOMAIN-CONTAINING PROTEIN"/>
    <property type="match status" value="1"/>
</dbReference>
<dbReference type="InterPro" id="IPR036465">
    <property type="entry name" value="vWFA_dom_sf"/>
</dbReference>
<dbReference type="Pfam" id="PF25043">
    <property type="entry name" value="DUF7788"/>
    <property type="match status" value="1"/>
</dbReference>
<dbReference type="SUPFAM" id="SSF53300">
    <property type="entry name" value="vWA-like"/>
    <property type="match status" value="1"/>
</dbReference>
<keyword evidence="5" id="KW-1185">Reference proteome</keyword>
<dbReference type="Gene3D" id="3.40.50.410">
    <property type="entry name" value="von Willebrand factor, type A domain"/>
    <property type="match status" value="1"/>
</dbReference>
<comment type="caution">
    <text evidence="4">The sequence shown here is derived from an EMBL/GenBank/DDBJ whole genome shotgun (WGS) entry which is preliminary data.</text>
</comment>
<feature type="domain" description="DUF7788" evidence="3">
    <location>
        <begin position="562"/>
        <end position="735"/>
    </location>
</feature>
<feature type="domain" description="DUF2828" evidence="2">
    <location>
        <begin position="161"/>
        <end position="558"/>
    </location>
</feature>
<evidence type="ECO:0000313" key="4">
    <source>
        <dbReference type="EMBL" id="CAE8621800.1"/>
    </source>
</evidence>
<evidence type="ECO:0000313" key="5">
    <source>
        <dbReference type="Proteomes" id="UP000654075"/>
    </source>
</evidence>
<gene>
    <name evidence="4" type="ORF">PGLA1383_LOCUS39318</name>
</gene>
<name>A0A813GG00_POLGL</name>
<feature type="region of interest" description="Disordered" evidence="1">
    <location>
        <begin position="951"/>
        <end position="976"/>
    </location>
</feature>
<sequence length="1024" mass="115102">MSAAVAARAEPLPMILSEDTVQPAFKTRGSETWQSGTTKEQRPTRRRAPPSGRDLSPGMTCPLGAQSLQLLQVPGQPLGLCGPSELQGCLVRQKAVLRADQLHRQLPKRPAPGPIEGLLQRKLTYLARAIGVEVMTPLMGRTDLAELIMSFVPEERPLVRTETDGVMYRDSGSCNLDLFFQALPQAKPAENLRLRELLQKAWQESPETCLRQIFHLGASREGKQDRYSCYDALFWLWETQPATVLANLHLLPATNYWKGLLELLARVCEGPQRSLERDVALHERFLSSKDKLVEKDAAPQGHVEKDAAPKGTPPRFLINNGRLVEKDGAPKKSAGRKNMGTPPWQPGSRLELAKEALRRYDEDPLYRALFERTGQLFAERLRADLEDRRRGRRIGLCAKWCPLLYHSFDRRTLICECIARWLFPATLPEFEGVTERQYAYRARDRLRSVLSDLKEYTKLPERLMCQQRWSEIDYNRVPATCMKIHAKQFAKHDPVRFQTHVDNMLSGKAKAKTGALQPHQLLKGVQRAKPDGTPIQDTERQVAQAQWEALVDQVRSWASLEDCIAVCDVSGSMDCKAGAGASCMDVAIAMSLLLAEVSVSRSLITFHETPQLVRLPATKQLDELDSFARALPWGGATNFYKVFELLLTAQPMPKRVFVFSDMQFSQAAGGNKGDTDLRRAQKLFAERGLQMPQLVFWNLSASVGSPALASDEGVALLSGFSAALLRTLLKEGKMDPIGMFCKALDTPLLRKPRVVYKCSEALQLFKGPEKPSPKLEWTPEPQVPLADAPSPPKTPSKKTPLAVLSLSLGSLPFKDSVAAFIGRKGEGVQALRAKLLQQLRQRLQRSVRGLRLWLDVRTHSLPPPNFEHGEVEVSVEAQSRGASLEELSAAVETLRSLVSACIEEAKLRARAPRPRRPRRQRPRRPFPVATYCERETRTFRWCSQQLAKRRHTRRAQSKAKKAKWIKQHPARGRRRAKKVVRLSCVASGKSVRRHEHCRAAHAKARATRKDLKQTACRCRRGDDE</sequence>
<feature type="region of interest" description="Disordered" evidence="1">
    <location>
        <begin position="769"/>
        <end position="799"/>
    </location>
</feature>
<feature type="region of interest" description="Disordered" evidence="1">
    <location>
        <begin position="16"/>
        <end position="57"/>
    </location>
</feature>
<protein>
    <submittedName>
        <fullName evidence="4">Uncharacterized protein</fullName>
    </submittedName>
</protein>
<evidence type="ECO:0000259" key="2">
    <source>
        <dbReference type="Pfam" id="PF11443"/>
    </source>
</evidence>
<proteinExistence type="predicted"/>
<dbReference type="OrthoDB" id="1149618at2759"/>
<dbReference type="Pfam" id="PF11443">
    <property type="entry name" value="DUF2828"/>
    <property type="match status" value="1"/>
</dbReference>
<dbReference type="InterPro" id="IPR056690">
    <property type="entry name" value="DUF7788"/>
</dbReference>
<feature type="compositionally biased region" description="Basic and acidic residues" evidence="1">
    <location>
        <begin position="296"/>
        <end position="308"/>
    </location>
</feature>
<dbReference type="AlphaFoldDB" id="A0A813GG00"/>
<feature type="region of interest" description="Disordered" evidence="1">
    <location>
        <begin position="326"/>
        <end position="347"/>
    </location>
</feature>
<dbReference type="EMBL" id="CAJNNV010027822">
    <property type="protein sequence ID" value="CAE8621800.1"/>
    <property type="molecule type" value="Genomic_DNA"/>
</dbReference>
<dbReference type="InterPro" id="IPR011205">
    <property type="entry name" value="UCP015417_vWA"/>
</dbReference>
<accession>A0A813GG00</accession>
<dbReference type="InterPro" id="IPR058580">
    <property type="entry name" value="DUF2828"/>
</dbReference>
<reference evidence="4" key="1">
    <citation type="submission" date="2021-02" db="EMBL/GenBank/DDBJ databases">
        <authorList>
            <person name="Dougan E. K."/>
            <person name="Rhodes N."/>
            <person name="Thang M."/>
            <person name="Chan C."/>
        </authorList>
    </citation>
    <scope>NUCLEOTIDE SEQUENCE</scope>
</reference>
<dbReference type="Proteomes" id="UP000654075">
    <property type="component" value="Unassembled WGS sequence"/>
</dbReference>
<dbReference type="PANTHER" id="PTHR31373">
    <property type="entry name" value="OS06G0652100 PROTEIN"/>
    <property type="match status" value="1"/>
</dbReference>
<evidence type="ECO:0000256" key="1">
    <source>
        <dbReference type="SAM" id="MobiDB-lite"/>
    </source>
</evidence>
<feature type="region of interest" description="Disordered" evidence="1">
    <location>
        <begin position="296"/>
        <end position="315"/>
    </location>
</feature>
<organism evidence="4 5">
    <name type="scientific">Polarella glacialis</name>
    <name type="common">Dinoflagellate</name>
    <dbReference type="NCBI Taxonomy" id="89957"/>
    <lineage>
        <taxon>Eukaryota</taxon>
        <taxon>Sar</taxon>
        <taxon>Alveolata</taxon>
        <taxon>Dinophyceae</taxon>
        <taxon>Suessiales</taxon>
        <taxon>Suessiaceae</taxon>
        <taxon>Polarella</taxon>
    </lineage>
</organism>